<dbReference type="PANTHER" id="PTHR35342:SF5">
    <property type="entry name" value="TRICARBOXYLIC TRANSPORT PROTEIN"/>
    <property type="match status" value="1"/>
</dbReference>
<feature type="transmembrane region" description="Helical" evidence="1">
    <location>
        <begin position="141"/>
        <end position="160"/>
    </location>
</feature>
<feature type="transmembrane region" description="Helical" evidence="1">
    <location>
        <begin position="354"/>
        <end position="377"/>
    </location>
</feature>
<dbReference type="Pfam" id="PF01970">
    <property type="entry name" value="TctA"/>
    <property type="match status" value="1"/>
</dbReference>
<dbReference type="STRING" id="525254.HMPREF0072_0938"/>
<reference evidence="3 4" key="1">
    <citation type="submission" date="2008-10" db="EMBL/GenBank/DDBJ databases">
        <authorList>
            <person name="Qin X."/>
            <person name="Bachman B."/>
            <person name="Battles P."/>
            <person name="Bell A."/>
            <person name="Bess C."/>
            <person name="Bickham C."/>
            <person name="Chaboub L."/>
            <person name="Chen D."/>
            <person name="Coyle M."/>
            <person name="Deiros D.R."/>
            <person name="Dinh H."/>
            <person name="Forbes L."/>
            <person name="Fowler G."/>
            <person name="Francisco L."/>
            <person name="Fu Q."/>
            <person name="Gubbala S."/>
            <person name="Hale W."/>
            <person name="Han Y."/>
            <person name="Hemphill L."/>
            <person name="Highlander S.K."/>
            <person name="Hirani K."/>
            <person name="Hogues M."/>
            <person name="Jackson L."/>
            <person name="Jakkamsetti A."/>
            <person name="Javaid M."/>
            <person name="Jiang H."/>
            <person name="Korchina V."/>
            <person name="Kovar C."/>
            <person name="Lara F."/>
            <person name="Lee S."/>
            <person name="Mata R."/>
            <person name="Mathew T."/>
            <person name="Moen C."/>
            <person name="Morales K."/>
            <person name="Munidasa M."/>
            <person name="Nazareth L."/>
            <person name="Ngo R."/>
            <person name="Nguyen L."/>
            <person name="Okwuonu G."/>
            <person name="Ongeri F."/>
            <person name="Patil S."/>
            <person name="Petrosino J."/>
            <person name="Pham C."/>
            <person name="Pham P."/>
            <person name="Pu L.-L."/>
            <person name="Puazo M."/>
            <person name="Raj R."/>
            <person name="Reid J."/>
            <person name="Rouhana J."/>
            <person name="Saada N."/>
            <person name="Shang Y."/>
            <person name="Simmons D."/>
            <person name="Thornton R."/>
            <person name="Warren J."/>
            <person name="Weissenberger G."/>
            <person name="Zhang J."/>
            <person name="Zhang L."/>
            <person name="Zhou C."/>
            <person name="Zhu D."/>
            <person name="Muzny D."/>
            <person name="Worley K."/>
            <person name="Gibbs R."/>
        </authorList>
    </citation>
    <scope>NUCLEOTIDE SEQUENCE [LARGE SCALE GENOMIC DNA]</scope>
    <source>
        <strain evidence="3 4">ATCC 51172</strain>
    </source>
</reference>
<evidence type="ECO:0000313" key="3">
    <source>
        <dbReference type="EMBL" id="EEI86549.1"/>
    </source>
</evidence>
<dbReference type="Proteomes" id="UP000005984">
    <property type="component" value="Unassembled WGS sequence"/>
</dbReference>
<comment type="caution">
    <text evidence="3">The sequence shown here is derived from an EMBL/GenBank/DDBJ whole genome shotgun (WGS) entry which is preliminary data.</text>
</comment>
<dbReference type="EMBL" id="ABYO01000192">
    <property type="protein sequence ID" value="EEI86549.1"/>
    <property type="molecule type" value="Genomic_DNA"/>
</dbReference>
<accession>C2BF18</accession>
<feature type="transmembrane region" description="Helical" evidence="1">
    <location>
        <begin position="166"/>
        <end position="185"/>
    </location>
</feature>
<keyword evidence="1" id="KW-1133">Transmembrane helix</keyword>
<evidence type="ECO:0000313" key="4">
    <source>
        <dbReference type="Proteomes" id="UP000005984"/>
    </source>
</evidence>
<feature type="transmembrane region" description="Helical" evidence="1">
    <location>
        <begin position="58"/>
        <end position="79"/>
    </location>
</feature>
<keyword evidence="1" id="KW-0472">Membrane</keyword>
<evidence type="ECO:0000259" key="2">
    <source>
        <dbReference type="Pfam" id="PF01970"/>
    </source>
</evidence>
<dbReference type="eggNOG" id="COG3333">
    <property type="taxonomic scope" value="Bacteria"/>
</dbReference>
<feature type="transmembrane region" description="Helical" evidence="1">
    <location>
        <begin position="431"/>
        <end position="448"/>
    </location>
</feature>
<keyword evidence="4" id="KW-1185">Reference proteome</keyword>
<name>C2BF18_9FIRM</name>
<feature type="transmembrane region" description="Helical" evidence="1">
    <location>
        <begin position="389"/>
        <end position="411"/>
    </location>
</feature>
<feature type="transmembrane region" description="Helical" evidence="1">
    <location>
        <begin position="469"/>
        <end position="486"/>
    </location>
</feature>
<feature type="transmembrane region" description="Helical" evidence="1">
    <location>
        <begin position="197"/>
        <end position="220"/>
    </location>
</feature>
<gene>
    <name evidence="3" type="ORF">HMPREF0072_0938</name>
</gene>
<dbReference type="RefSeq" id="WP_004826910.1">
    <property type="nucleotide sequence ID" value="NZ_GG666044.1"/>
</dbReference>
<dbReference type="HOGENOM" id="CLU_022936_2_0_9"/>
<dbReference type="PANTHER" id="PTHR35342">
    <property type="entry name" value="TRICARBOXYLIC TRANSPORT PROTEIN"/>
    <property type="match status" value="1"/>
</dbReference>
<organism evidence="3 4">
    <name type="scientific">Anaerococcus lactolyticus ATCC 51172</name>
    <dbReference type="NCBI Taxonomy" id="525254"/>
    <lineage>
        <taxon>Bacteria</taxon>
        <taxon>Bacillati</taxon>
        <taxon>Bacillota</taxon>
        <taxon>Tissierellia</taxon>
        <taxon>Tissierellales</taxon>
        <taxon>Peptoniphilaceae</taxon>
        <taxon>Anaerococcus</taxon>
    </lineage>
</organism>
<feature type="transmembrane region" description="Helical" evidence="1">
    <location>
        <begin position="257"/>
        <end position="278"/>
    </location>
</feature>
<keyword evidence="1" id="KW-0812">Transmembrane</keyword>
<proteinExistence type="predicted"/>
<feature type="transmembrane region" description="Helical" evidence="1">
    <location>
        <begin position="106"/>
        <end position="129"/>
    </location>
</feature>
<sequence length="496" mass="52224">MQLIDGFINIFQNPLLILIIFLGVGAGMVIGALPGLTATMGVALFLPITFGMDAITGLLLLIGIYFGSIYGGSISAILLNTPGTPASAATAFDGNKLVKQGKAGHALTTAAVASGVGGLISVVMLAFISPQLAKIALDFSSPERFGLALFGISIIASISGDTPLKGLIAGIFGLLISTIGMDSITSFPRFTFGFVSLLNGLSFIPIMIGLFAVSEAIVIFEEEIRNIHGKKAENEKVKFPSLKEIFTLFPTMIRSGIIGTFIGIIPGAGADIASFVSYNVGQRLRKKDEVKFGEGNPKGVACSEAANNGVTGGAMVPLLTLGIPGDAVAAIMLGALIVQGIQPGPEIFTNNADIIFTLFSGMFIANVVMAILGVIGIPLFSMILNVPKVVLAPVILMLSSVGAFAINNNFFDVYTMLSFGILGYLMKKYKFPASPIVLAMILGPMAESEMRRSLILSGGSYSIFFTRPISLVFIIIAVISLLLPYINNYRRNKSKN</sequence>
<protein>
    <submittedName>
        <fullName evidence="3">Membrane protein</fullName>
    </submittedName>
</protein>
<feature type="domain" description="DUF112" evidence="2">
    <location>
        <begin position="17"/>
        <end position="438"/>
    </location>
</feature>
<dbReference type="InterPro" id="IPR002823">
    <property type="entry name" value="DUF112_TM"/>
</dbReference>
<dbReference type="AlphaFoldDB" id="C2BF18"/>
<feature type="transmembrane region" description="Helical" evidence="1">
    <location>
        <begin position="15"/>
        <end position="46"/>
    </location>
</feature>
<evidence type="ECO:0000256" key="1">
    <source>
        <dbReference type="SAM" id="Phobius"/>
    </source>
</evidence>